<accession>A0ABT1BPN2</accession>
<dbReference type="Proteomes" id="UP001204851">
    <property type="component" value="Unassembled WGS sequence"/>
</dbReference>
<organism evidence="2 3">
    <name type="scientific">Ideonella oryzae</name>
    <dbReference type="NCBI Taxonomy" id="2937441"/>
    <lineage>
        <taxon>Bacteria</taxon>
        <taxon>Pseudomonadati</taxon>
        <taxon>Pseudomonadota</taxon>
        <taxon>Betaproteobacteria</taxon>
        <taxon>Burkholderiales</taxon>
        <taxon>Sphaerotilaceae</taxon>
        <taxon>Ideonella</taxon>
    </lineage>
</organism>
<evidence type="ECO:0000256" key="1">
    <source>
        <dbReference type="SAM" id="Phobius"/>
    </source>
</evidence>
<gene>
    <name evidence="2" type="primary">pilV</name>
    <name evidence="2" type="ORF">M0L44_15895</name>
</gene>
<keyword evidence="1" id="KW-0812">Transmembrane</keyword>
<keyword evidence="1" id="KW-0472">Membrane</keyword>
<dbReference type="InterPro" id="IPR013362">
    <property type="entry name" value="Pilus_4_PilV"/>
</dbReference>
<keyword evidence="1" id="KW-1133">Transmembrane helix</keyword>
<evidence type="ECO:0000313" key="2">
    <source>
        <dbReference type="EMBL" id="MCO5978181.1"/>
    </source>
</evidence>
<comment type="caution">
    <text evidence="2">The sequence shown here is derived from an EMBL/GenBank/DDBJ whole genome shotgun (WGS) entry which is preliminary data.</text>
</comment>
<name>A0ABT1BPN2_9BURK</name>
<feature type="transmembrane region" description="Helical" evidence="1">
    <location>
        <begin position="12"/>
        <end position="35"/>
    </location>
</feature>
<evidence type="ECO:0000313" key="3">
    <source>
        <dbReference type="Proteomes" id="UP001204851"/>
    </source>
</evidence>
<dbReference type="NCBIfam" id="TIGR02523">
    <property type="entry name" value="type_IV_pilV"/>
    <property type="match status" value="1"/>
</dbReference>
<protein>
    <submittedName>
        <fullName evidence="2">Type IV pilus modification protein PilV</fullName>
    </submittedName>
</protein>
<dbReference type="RefSeq" id="WP_252770791.1">
    <property type="nucleotide sequence ID" value="NZ_JAMXMC010000009.1"/>
</dbReference>
<proteinExistence type="predicted"/>
<keyword evidence="3" id="KW-1185">Reference proteome</keyword>
<sequence>MRVPSSQRSQGGAVILEVLVSVLVLSLGIFGMVGLQLRALKGNNSSFQRTQAVMMSYYIIDAMRVDVANAKALSYNTGEGSLEADDEIPALCSTDAVSASGLVGANQTAWVEGIKAALGPDSSSCGAVYCSAEGECRVQVRWDDTKAGGLGKQIVQTVTKL</sequence>
<reference evidence="2 3" key="1">
    <citation type="submission" date="2022-06" db="EMBL/GenBank/DDBJ databases">
        <title>Ideonella sp. NS12-5 Genome sequencing and assembly.</title>
        <authorList>
            <person name="Jung Y."/>
        </authorList>
    </citation>
    <scope>NUCLEOTIDE SEQUENCE [LARGE SCALE GENOMIC DNA]</scope>
    <source>
        <strain evidence="2 3">NS12-5</strain>
    </source>
</reference>
<dbReference type="EMBL" id="JAMXMC010000009">
    <property type="protein sequence ID" value="MCO5978181.1"/>
    <property type="molecule type" value="Genomic_DNA"/>
</dbReference>